<dbReference type="AlphaFoldDB" id="A0A7S4C8Z8"/>
<reference evidence="2" key="1">
    <citation type="submission" date="2021-01" db="EMBL/GenBank/DDBJ databases">
        <authorList>
            <person name="Corre E."/>
            <person name="Pelletier E."/>
            <person name="Niang G."/>
            <person name="Scheremetjew M."/>
            <person name="Finn R."/>
            <person name="Kale V."/>
            <person name="Holt S."/>
            <person name="Cochrane G."/>
            <person name="Meng A."/>
            <person name="Brown T."/>
            <person name="Cohen L."/>
        </authorList>
    </citation>
    <scope>NUCLEOTIDE SEQUENCE</scope>
    <source>
        <strain evidence="2">CCMP1594</strain>
    </source>
</reference>
<proteinExistence type="predicted"/>
<evidence type="ECO:0000256" key="1">
    <source>
        <dbReference type="SAM" id="SignalP"/>
    </source>
</evidence>
<sequence>MPILEVSVLFSVILFLCTSRSDGRPKPPWDYNGFQSLPVFWQGGGNIMHLENASMLAAISKYQMATFGFSTNAHNVSNHGRHVERSMEEQCKALKATNPAIACVVYLNTAGAHSGYDSMRIAMFDRRHHGWWIANADGSILNKSNSDFSWYSWDWRNSSASSYWLDKVLSQTVLQSKGAVDLVFFDDFDGPGCAMEQILPSHYSRRDAEDIQVAKMEVMAEAAKRLVSNGQFPIFATGTKFNSTSDCLISEQKLLQQIGDVGFLRYRIWPSHAHLNESNCVGLLHQIVAEQEAGIPQYFYSPLPRSDPRLSDTALAAFLLTRGEAGYDYFGTSTGWEDPDWQWHAQYNAKFGAPTGPMLHVGEAIFRRVYSEVVVQLDCRTLKASFIFHHDSQTILSVA</sequence>
<feature type="signal peptide" evidence="1">
    <location>
        <begin position="1"/>
        <end position="23"/>
    </location>
</feature>
<gene>
    <name evidence="2" type="ORF">EGYM00163_LOCUS1647</name>
</gene>
<name>A0A7S4C8Z8_9EUGL</name>
<feature type="chain" id="PRO_5031521940" evidence="1">
    <location>
        <begin position="24"/>
        <end position="399"/>
    </location>
</feature>
<keyword evidence="1" id="KW-0732">Signal</keyword>
<dbReference type="Pfam" id="PF14885">
    <property type="entry name" value="GHL15"/>
    <property type="match status" value="1"/>
</dbReference>
<dbReference type="InterPro" id="IPR029455">
    <property type="entry name" value="GHL15"/>
</dbReference>
<protein>
    <submittedName>
        <fullName evidence="2">Uncharacterized protein</fullName>
    </submittedName>
</protein>
<dbReference type="EMBL" id="HBJA01004963">
    <property type="protein sequence ID" value="CAE0790533.1"/>
    <property type="molecule type" value="Transcribed_RNA"/>
</dbReference>
<accession>A0A7S4C8Z8</accession>
<evidence type="ECO:0000313" key="2">
    <source>
        <dbReference type="EMBL" id="CAE0790533.1"/>
    </source>
</evidence>
<organism evidence="2">
    <name type="scientific">Eutreptiella gymnastica</name>
    <dbReference type="NCBI Taxonomy" id="73025"/>
    <lineage>
        <taxon>Eukaryota</taxon>
        <taxon>Discoba</taxon>
        <taxon>Euglenozoa</taxon>
        <taxon>Euglenida</taxon>
        <taxon>Spirocuta</taxon>
        <taxon>Euglenophyceae</taxon>
        <taxon>Eutreptiales</taxon>
        <taxon>Eutreptiaceae</taxon>
        <taxon>Eutreptiella</taxon>
    </lineage>
</organism>